<evidence type="ECO:0000313" key="2">
    <source>
        <dbReference type="Proteomes" id="UP001055072"/>
    </source>
</evidence>
<gene>
    <name evidence="1" type="ORF">BDY19DRAFT_969874</name>
</gene>
<protein>
    <submittedName>
        <fullName evidence="1">NUDIX hydrolase domain-like protein</fullName>
    </submittedName>
</protein>
<accession>A0ACB8TRP8</accession>
<dbReference type="EMBL" id="MU274939">
    <property type="protein sequence ID" value="KAI0084747.1"/>
    <property type="molecule type" value="Genomic_DNA"/>
</dbReference>
<organism evidence="1 2">
    <name type="scientific">Irpex rosettiformis</name>
    <dbReference type="NCBI Taxonomy" id="378272"/>
    <lineage>
        <taxon>Eukaryota</taxon>
        <taxon>Fungi</taxon>
        <taxon>Dikarya</taxon>
        <taxon>Basidiomycota</taxon>
        <taxon>Agaricomycotina</taxon>
        <taxon>Agaricomycetes</taxon>
        <taxon>Polyporales</taxon>
        <taxon>Irpicaceae</taxon>
        <taxon>Irpex</taxon>
    </lineage>
</organism>
<reference evidence="1" key="1">
    <citation type="journal article" date="2021" name="Environ. Microbiol.">
        <title>Gene family expansions and transcriptome signatures uncover fungal adaptations to wood decay.</title>
        <authorList>
            <person name="Hage H."/>
            <person name="Miyauchi S."/>
            <person name="Viragh M."/>
            <person name="Drula E."/>
            <person name="Min B."/>
            <person name="Chaduli D."/>
            <person name="Navarro D."/>
            <person name="Favel A."/>
            <person name="Norest M."/>
            <person name="Lesage-Meessen L."/>
            <person name="Balint B."/>
            <person name="Merenyi Z."/>
            <person name="de Eugenio L."/>
            <person name="Morin E."/>
            <person name="Martinez A.T."/>
            <person name="Baldrian P."/>
            <person name="Stursova M."/>
            <person name="Martinez M.J."/>
            <person name="Novotny C."/>
            <person name="Magnuson J.K."/>
            <person name="Spatafora J.W."/>
            <person name="Maurice S."/>
            <person name="Pangilinan J."/>
            <person name="Andreopoulos W."/>
            <person name="LaButti K."/>
            <person name="Hundley H."/>
            <person name="Na H."/>
            <person name="Kuo A."/>
            <person name="Barry K."/>
            <person name="Lipzen A."/>
            <person name="Henrissat B."/>
            <person name="Riley R."/>
            <person name="Ahrendt S."/>
            <person name="Nagy L.G."/>
            <person name="Grigoriev I.V."/>
            <person name="Martin F."/>
            <person name="Rosso M.N."/>
        </authorList>
    </citation>
    <scope>NUCLEOTIDE SEQUENCE</scope>
    <source>
        <strain evidence="1">CBS 384.51</strain>
    </source>
</reference>
<dbReference type="Proteomes" id="UP001055072">
    <property type="component" value="Unassembled WGS sequence"/>
</dbReference>
<name>A0ACB8TRP8_9APHY</name>
<proteinExistence type="predicted"/>
<sequence>MSNTTEIPPLGVTYEGKLTHEVSGGEGPWLPFDKVKHYTNAFIRQNGKILLGYKKRGFGLGLYNGFGGKVEPGETSAQAAVRELEEEAGITAPLRRCGSLFFILQGLEAAFCIEIFVAEEYEGTIIETDEMGPEWFSDGSDPSSDLPPIPLKQMWADDEFWMPMFLNNRMFVGRGDFSEDGKMLKYWFGEQIL</sequence>
<evidence type="ECO:0000313" key="1">
    <source>
        <dbReference type="EMBL" id="KAI0084747.1"/>
    </source>
</evidence>
<keyword evidence="2" id="KW-1185">Reference proteome</keyword>
<comment type="caution">
    <text evidence="1">The sequence shown here is derived from an EMBL/GenBank/DDBJ whole genome shotgun (WGS) entry which is preliminary data.</text>
</comment>